<dbReference type="InterPro" id="IPR016181">
    <property type="entry name" value="Acyl_CoA_acyltransferase"/>
</dbReference>
<proteinExistence type="predicted"/>
<evidence type="ECO:0000259" key="1">
    <source>
        <dbReference type="Pfam" id="PF13480"/>
    </source>
</evidence>
<comment type="caution">
    <text evidence="2">The sequence shown here is derived from an EMBL/GenBank/DDBJ whole genome shotgun (WGS) entry which is preliminary data.</text>
</comment>
<name>A0A8J6MBQ1_9FIRM</name>
<protein>
    <submittedName>
        <fullName evidence="2">GNAT family N-acetyltransferase</fullName>
    </submittedName>
</protein>
<gene>
    <name evidence="2" type="ORF">H8S62_03145</name>
</gene>
<evidence type="ECO:0000313" key="2">
    <source>
        <dbReference type="EMBL" id="MBC5736011.1"/>
    </source>
</evidence>
<dbReference type="Gene3D" id="3.40.630.30">
    <property type="match status" value="1"/>
</dbReference>
<feature type="domain" description="BioF2-like acetyltransferase" evidence="1">
    <location>
        <begin position="152"/>
        <end position="282"/>
    </location>
</feature>
<organism evidence="2 3">
    <name type="scientific">Lawsonibacter faecis</name>
    <dbReference type="NCBI Taxonomy" id="2763052"/>
    <lineage>
        <taxon>Bacteria</taxon>
        <taxon>Bacillati</taxon>
        <taxon>Bacillota</taxon>
        <taxon>Clostridia</taxon>
        <taxon>Eubacteriales</taxon>
        <taxon>Oscillospiraceae</taxon>
        <taxon>Lawsonibacter</taxon>
    </lineage>
</organism>
<reference evidence="2" key="1">
    <citation type="submission" date="2020-08" db="EMBL/GenBank/DDBJ databases">
        <title>Genome public.</title>
        <authorList>
            <person name="Liu C."/>
            <person name="Sun Q."/>
        </authorList>
    </citation>
    <scope>NUCLEOTIDE SEQUENCE</scope>
    <source>
        <strain evidence="2">NSJ-52</strain>
    </source>
</reference>
<dbReference type="EMBL" id="JACOPQ010000002">
    <property type="protein sequence ID" value="MBC5736011.1"/>
    <property type="molecule type" value="Genomic_DNA"/>
</dbReference>
<dbReference type="RefSeq" id="WP_173023460.1">
    <property type="nucleotide sequence ID" value="NZ_JACOPQ010000002.1"/>
</dbReference>
<dbReference type="SUPFAM" id="SSF55729">
    <property type="entry name" value="Acyl-CoA N-acyltransferases (Nat)"/>
    <property type="match status" value="1"/>
</dbReference>
<dbReference type="AlphaFoldDB" id="A0A8J6MBQ1"/>
<dbReference type="Pfam" id="PF13480">
    <property type="entry name" value="Acetyltransf_6"/>
    <property type="match status" value="1"/>
</dbReference>
<keyword evidence="3" id="KW-1185">Reference proteome</keyword>
<dbReference type="Proteomes" id="UP000607645">
    <property type="component" value="Unassembled WGS sequence"/>
</dbReference>
<dbReference type="InterPro" id="IPR038740">
    <property type="entry name" value="BioF2-like_GNAT_dom"/>
</dbReference>
<accession>A0A8J6MBQ1</accession>
<sequence>MEECRHTVLPAPTPELLSALPGIGPLGDPRLWAGAARGSGVAVECHLLERGGERAFCSVYPLRLNLLTYSRARLSWPVRLCALPCSVGAPGYWASSPGMRELLFRYLAALPGGLLVLNTEEFQDTPGFVRGRTLPACVLDLRWDSFEAYMGSLRAPYRRRLRLARAALPGLAIRDLPRREFTQGHYALYENIYRRSAFPVEKLTIDFFRDLPGELVEFSLDGECVGFVQLLGRGDTLWFFFCGMADGLPWRADLYYLMLCEIVRRGIEGGYRTVDLGQTTEETKTRFGARIEERGFYARHANPLVHRLLAAGKGLLEYRDVPAAHRPFK</sequence>
<evidence type="ECO:0000313" key="3">
    <source>
        <dbReference type="Proteomes" id="UP000607645"/>
    </source>
</evidence>